<organism evidence="2 3">
    <name type="scientific">Triticum urartu</name>
    <name type="common">Red wild einkorn</name>
    <name type="synonym">Crithodium urartu</name>
    <dbReference type="NCBI Taxonomy" id="4572"/>
    <lineage>
        <taxon>Eukaryota</taxon>
        <taxon>Viridiplantae</taxon>
        <taxon>Streptophyta</taxon>
        <taxon>Embryophyta</taxon>
        <taxon>Tracheophyta</taxon>
        <taxon>Spermatophyta</taxon>
        <taxon>Magnoliopsida</taxon>
        <taxon>Liliopsida</taxon>
        <taxon>Poales</taxon>
        <taxon>Poaceae</taxon>
        <taxon>BOP clade</taxon>
        <taxon>Pooideae</taxon>
        <taxon>Triticodae</taxon>
        <taxon>Triticeae</taxon>
        <taxon>Triticinae</taxon>
        <taxon>Triticum</taxon>
    </lineage>
</organism>
<dbReference type="Gramene" id="TuG1812G0500002305.01.T01">
    <property type="protein sequence ID" value="TuG1812G0500002305.01.T01.cds429429"/>
    <property type="gene ID" value="TuG1812G0500002305.01"/>
</dbReference>
<feature type="region of interest" description="Disordered" evidence="1">
    <location>
        <begin position="502"/>
        <end position="555"/>
    </location>
</feature>
<evidence type="ECO:0000313" key="3">
    <source>
        <dbReference type="Proteomes" id="UP000015106"/>
    </source>
</evidence>
<dbReference type="EnsemblPlants" id="TuG1812G0500002305.01.T01">
    <property type="protein sequence ID" value="TuG1812G0500002305.01.T01.cds429429"/>
    <property type="gene ID" value="TuG1812G0500002305.01"/>
</dbReference>
<feature type="compositionally biased region" description="Basic residues" evidence="1">
    <location>
        <begin position="532"/>
        <end position="555"/>
    </location>
</feature>
<feature type="compositionally biased region" description="Basic and acidic residues" evidence="1">
    <location>
        <begin position="161"/>
        <end position="175"/>
    </location>
</feature>
<feature type="region of interest" description="Disordered" evidence="1">
    <location>
        <begin position="161"/>
        <end position="208"/>
    </location>
</feature>
<dbReference type="AlphaFoldDB" id="A0A8R7QF00"/>
<feature type="compositionally biased region" description="Gly residues" evidence="1">
    <location>
        <begin position="438"/>
        <end position="454"/>
    </location>
</feature>
<feature type="compositionally biased region" description="Basic and acidic residues" evidence="1">
    <location>
        <begin position="502"/>
        <end position="515"/>
    </location>
</feature>
<protein>
    <submittedName>
        <fullName evidence="2">Uncharacterized protein</fullName>
    </submittedName>
</protein>
<sequence length="555" mass="57576">MPPCLRCQHLKRGKRRADRDEVCVPIAQSKERSRVISVNSLARALLVAPIAELCQSSGPGMQLPEIKSPQPGVARTALAGQCHEIGNHGVGLRHELPSPGWIDLGKHSNGIQEVAQMVVVIVVDPEAKVCTGVLQPLLGDKAAPFGIIQEAIPLETAVQPRRDGGLQEPMHRGDDIGAPDLLGDQRQPRRPGNGLPVEVGGGGGDGAGSKAVNVLAQRGHDLVDPVVVDAPGGMPCWGQGVGLEDPGVADDADQVPVDAPVLEVVEHPDGAVVGEQPKVERVGEHEQIPPPLLAPRVVDAEGAVERGLPGRRVAAAVLVEDRLHGRVRQVGDPDDAGEPRRGQLRDAGLRQGDGRGGVEEEGLAAVHPEAPLGARVVAGRGLEEGVDGGDGDVDGPRGLGGGDGDEGAAADEEGAERRGEVEGDGEVVEGDDAVRLPGRGGVGRGGDGEVGGEGLDVEGRGVAARRVAEGEPGRGGADGVGVDVLGLVAVLEREVLEEAVGGERRGEQARREEAGRVGQHRGRGLREDVAARGRRRGAAPVRRHGRLRRGRGRVR</sequence>
<keyword evidence="3" id="KW-1185">Reference proteome</keyword>
<name>A0A8R7QF00_TRIUA</name>
<feature type="region of interest" description="Disordered" evidence="1">
    <location>
        <begin position="382"/>
        <end position="457"/>
    </location>
</feature>
<reference evidence="2" key="2">
    <citation type="submission" date="2018-03" db="EMBL/GenBank/DDBJ databases">
        <title>The Triticum urartu genome reveals the dynamic nature of wheat genome evolution.</title>
        <authorList>
            <person name="Ling H."/>
            <person name="Ma B."/>
            <person name="Shi X."/>
            <person name="Liu H."/>
            <person name="Dong L."/>
            <person name="Sun H."/>
            <person name="Cao Y."/>
            <person name="Gao Q."/>
            <person name="Zheng S."/>
            <person name="Li Y."/>
            <person name="Yu Y."/>
            <person name="Du H."/>
            <person name="Qi M."/>
            <person name="Li Y."/>
            <person name="Yu H."/>
            <person name="Cui Y."/>
            <person name="Wang N."/>
            <person name="Chen C."/>
            <person name="Wu H."/>
            <person name="Zhao Y."/>
            <person name="Zhang J."/>
            <person name="Li Y."/>
            <person name="Zhou W."/>
            <person name="Zhang B."/>
            <person name="Hu W."/>
            <person name="Eijk M."/>
            <person name="Tang J."/>
            <person name="Witsenboer H."/>
            <person name="Zhao S."/>
            <person name="Li Z."/>
            <person name="Zhang A."/>
            <person name="Wang D."/>
            <person name="Liang C."/>
        </authorList>
    </citation>
    <scope>NUCLEOTIDE SEQUENCE [LARGE SCALE GENOMIC DNA]</scope>
    <source>
        <strain evidence="2">cv. G1812</strain>
    </source>
</reference>
<dbReference type="Proteomes" id="UP000015106">
    <property type="component" value="Chromosome 5"/>
</dbReference>
<reference evidence="3" key="1">
    <citation type="journal article" date="2013" name="Nature">
        <title>Draft genome of the wheat A-genome progenitor Triticum urartu.</title>
        <authorList>
            <person name="Ling H.Q."/>
            <person name="Zhao S."/>
            <person name="Liu D."/>
            <person name="Wang J."/>
            <person name="Sun H."/>
            <person name="Zhang C."/>
            <person name="Fan H."/>
            <person name="Li D."/>
            <person name="Dong L."/>
            <person name="Tao Y."/>
            <person name="Gao C."/>
            <person name="Wu H."/>
            <person name="Li Y."/>
            <person name="Cui Y."/>
            <person name="Guo X."/>
            <person name="Zheng S."/>
            <person name="Wang B."/>
            <person name="Yu K."/>
            <person name="Liang Q."/>
            <person name="Yang W."/>
            <person name="Lou X."/>
            <person name="Chen J."/>
            <person name="Feng M."/>
            <person name="Jian J."/>
            <person name="Zhang X."/>
            <person name="Luo G."/>
            <person name="Jiang Y."/>
            <person name="Liu J."/>
            <person name="Wang Z."/>
            <person name="Sha Y."/>
            <person name="Zhang B."/>
            <person name="Wu H."/>
            <person name="Tang D."/>
            <person name="Shen Q."/>
            <person name="Xue P."/>
            <person name="Zou S."/>
            <person name="Wang X."/>
            <person name="Liu X."/>
            <person name="Wang F."/>
            <person name="Yang Y."/>
            <person name="An X."/>
            <person name="Dong Z."/>
            <person name="Zhang K."/>
            <person name="Zhang X."/>
            <person name="Luo M.C."/>
            <person name="Dvorak J."/>
            <person name="Tong Y."/>
            <person name="Wang J."/>
            <person name="Yang H."/>
            <person name="Li Z."/>
            <person name="Wang D."/>
            <person name="Zhang A."/>
            <person name="Wang J."/>
        </authorList>
    </citation>
    <scope>NUCLEOTIDE SEQUENCE</scope>
    <source>
        <strain evidence="3">cv. G1812</strain>
    </source>
</reference>
<feature type="compositionally biased region" description="Acidic residues" evidence="1">
    <location>
        <begin position="403"/>
        <end position="414"/>
    </location>
</feature>
<feature type="compositionally biased region" description="Acidic residues" evidence="1">
    <location>
        <begin position="384"/>
        <end position="393"/>
    </location>
</feature>
<evidence type="ECO:0000256" key="1">
    <source>
        <dbReference type="SAM" id="MobiDB-lite"/>
    </source>
</evidence>
<feature type="region of interest" description="Disordered" evidence="1">
    <location>
        <begin position="328"/>
        <end position="357"/>
    </location>
</feature>
<feature type="compositionally biased region" description="Basic and acidic residues" evidence="1">
    <location>
        <begin position="337"/>
        <end position="357"/>
    </location>
</feature>
<evidence type="ECO:0000313" key="2">
    <source>
        <dbReference type="EnsemblPlants" id="TuG1812G0500002305.01.T01.cds429429"/>
    </source>
</evidence>
<reference evidence="2" key="3">
    <citation type="submission" date="2022-06" db="UniProtKB">
        <authorList>
            <consortium name="EnsemblPlants"/>
        </authorList>
    </citation>
    <scope>IDENTIFICATION</scope>
</reference>
<accession>A0A8R7QF00</accession>
<feature type="compositionally biased region" description="Acidic residues" evidence="1">
    <location>
        <begin position="422"/>
        <end position="431"/>
    </location>
</feature>
<proteinExistence type="predicted"/>